<dbReference type="Gene3D" id="3.40.50.10890">
    <property type="match status" value="1"/>
</dbReference>
<evidence type="ECO:0000313" key="4">
    <source>
        <dbReference type="EMBL" id="TXD92710.1"/>
    </source>
</evidence>
<accession>A0A5C6ZRW7</accession>
<evidence type="ECO:0000256" key="1">
    <source>
        <dbReference type="ARBA" id="ARBA00022801"/>
    </source>
</evidence>
<dbReference type="InterPro" id="IPR022712">
    <property type="entry name" value="Beta_Casp"/>
</dbReference>
<dbReference type="InterPro" id="IPR050698">
    <property type="entry name" value="MBL"/>
</dbReference>
<dbReference type="AlphaFoldDB" id="A0A5C6ZRW7"/>
<dbReference type="CDD" id="cd16295">
    <property type="entry name" value="TTHA0252-CPSF-like_MBL-fold"/>
    <property type="match status" value="1"/>
</dbReference>
<dbReference type="InterPro" id="IPR036866">
    <property type="entry name" value="RibonucZ/Hydroxyglut_hydro"/>
</dbReference>
<dbReference type="SMART" id="SM00849">
    <property type="entry name" value="Lactamase_B"/>
    <property type="match status" value="1"/>
</dbReference>
<dbReference type="Gene3D" id="3.60.15.10">
    <property type="entry name" value="Ribonuclease Z/Hydroxyacylglutathione hydrolase-like"/>
    <property type="match status" value="1"/>
</dbReference>
<dbReference type="InterPro" id="IPR011108">
    <property type="entry name" value="RMMBL"/>
</dbReference>
<comment type="caution">
    <text evidence="4">The sequence shown here is derived from an EMBL/GenBank/DDBJ whole genome shotgun (WGS) entry which is preliminary data.</text>
</comment>
<organism evidence="4 5">
    <name type="scientific">Gillisia hiemivivida</name>
    <dbReference type="NCBI Taxonomy" id="291190"/>
    <lineage>
        <taxon>Bacteria</taxon>
        <taxon>Pseudomonadati</taxon>
        <taxon>Bacteroidota</taxon>
        <taxon>Flavobacteriia</taxon>
        <taxon>Flavobacteriales</taxon>
        <taxon>Flavobacteriaceae</taxon>
        <taxon>Gillisia</taxon>
    </lineage>
</organism>
<dbReference type="OrthoDB" id="9803916at2"/>
<dbReference type="GO" id="GO:0016787">
    <property type="term" value="F:hydrolase activity"/>
    <property type="evidence" value="ECO:0007669"/>
    <property type="project" value="UniProtKB-KW"/>
</dbReference>
<dbReference type="Pfam" id="PF00753">
    <property type="entry name" value="Lactamase_B"/>
    <property type="match status" value="1"/>
</dbReference>
<dbReference type="SUPFAM" id="SSF56281">
    <property type="entry name" value="Metallo-hydrolase/oxidoreductase"/>
    <property type="match status" value="1"/>
</dbReference>
<protein>
    <submittedName>
        <fullName evidence="4">MBL fold metallo-hydrolase</fullName>
    </submittedName>
</protein>
<gene>
    <name evidence="4" type="ORF">ES724_13105</name>
</gene>
<dbReference type="GO" id="GO:0004521">
    <property type="term" value="F:RNA endonuclease activity"/>
    <property type="evidence" value="ECO:0007669"/>
    <property type="project" value="TreeGrafter"/>
</dbReference>
<dbReference type="SMART" id="SM01027">
    <property type="entry name" value="Beta-Casp"/>
    <property type="match status" value="1"/>
</dbReference>
<dbReference type="Proteomes" id="UP000321367">
    <property type="component" value="Unassembled WGS sequence"/>
</dbReference>
<keyword evidence="1 4" id="KW-0378">Hydrolase</keyword>
<evidence type="ECO:0000259" key="3">
    <source>
        <dbReference type="SMART" id="SM01027"/>
    </source>
</evidence>
<dbReference type="Pfam" id="PF10996">
    <property type="entry name" value="Beta-Casp"/>
    <property type="match status" value="1"/>
</dbReference>
<proteinExistence type="predicted"/>
<sequence>MKSIKIHFLGASCTVTGSKFLLKSEEANILIDCGMFQGLKELREKNWEPFPVDASTIDFVLLTHGHLDHTGYLPRLVKQGYRGKIIGTAPTLAITEIILRDSGKIHEESAERANEEGYTKHQPAKPFYTVKEAETTLGFFKSEEKDQWVTLTENIKFRYQYNGHIIGATFIELDIFGKIFVFSGDIGREQDLLLYPPKKPKYADYLFVESTYGNKLHPEESVSEKLIELINETIKNRGTLIIPSFAVERLQTLMFILWKLYNENRIPNIPIFIDSPMGNNVLSVFQRFPEWYKIPPNEFKAMQKRMNIITSYKETWETIDNPRPKIVIAGSGMVTGGRVLSYLQQLIDRPSTSVLLVGYQAEGTRGRQLFEGAQEIKFFGKYYSVIAKIHHIESLSAHADQHGLLDWMSAIENTPEEVFLIHGEPTALDAFRVKIKDTYNWKATIPKLNEIREFQIVSPT</sequence>
<dbReference type="RefSeq" id="WP_146933621.1">
    <property type="nucleotide sequence ID" value="NZ_CBCSHZ010000021.1"/>
</dbReference>
<dbReference type="PANTHER" id="PTHR11203">
    <property type="entry name" value="CLEAVAGE AND POLYADENYLATION SPECIFICITY FACTOR FAMILY MEMBER"/>
    <property type="match status" value="1"/>
</dbReference>
<dbReference type="InterPro" id="IPR001279">
    <property type="entry name" value="Metallo-B-lactamas"/>
</dbReference>
<feature type="domain" description="Beta-Casp" evidence="3">
    <location>
        <begin position="250"/>
        <end position="369"/>
    </location>
</feature>
<evidence type="ECO:0000313" key="5">
    <source>
        <dbReference type="Proteomes" id="UP000321367"/>
    </source>
</evidence>
<dbReference type="Pfam" id="PF07521">
    <property type="entry name" value="RMMBL"/>
    <property type="match status" value="1"/>
</dbReference>
<reference evidence="4 5" key="1">
    <citation type="submission" date="2019-08" db="EMBL/GenBank/DDBJ databases">
        <title>Genome sequence of Gillisia hiemivivida IC154 (type strain).</title>
        <authorList>
            <person name="Bowman J.P."/>
        </authorList>
    </citation>
    <scope>NUCLEOTIDE SEQUENCE [LARGE SCALE GENOMIC DNA]</scope>
    <source>
        <strain evidence="4 5">IC154</strain>
    </source>
</reference>
<dbReference type="EMBL" id="VORY01000018">
    <property type="protein sequence ID" value="TXD92710.1"/>
    <property type="molecule type" value="Genomic_DNA"/>
</dbReference>
<evidence type="ECO:0000259" key="2">
    <source>
        <dbReference type="SMART" id="SM00849"/>
    </source>
</evidence>
<name>A0A5C6ZRW7_9FLAO</name>
<feature type="domain" description="Metallo-beta-lactamase" evidence="2">
    <location>
        <begin position="16"/>
        <end position="245"/>
    </location>
</feature>
<dbReference type="PANTHER" id="PTHR11203:SF37">
    <property type="entry name" value="INTEGRATOR COMPLEX SUBUNIT 11"/>
    <property type="match status" value="1"/>
</dbReference>
<keyword evidence="5" id="KW-1185">Reference proteome</keyword>